<gene>
    <name evidence="2" type="ORF">L207DRAFT_632098</name>
</gene>
<evidence type="ECO:0000313" key="2">
    <source>
        <dbReference type="EMBL" id="PMD42308.1"/>
    </source>
</evidence>
<accession>A0A2J6RUW3</accession>
<dbReference type="Proteomes" id="UP000235786">
    <property type="component" value="Unassembled WGS sequence"/>
</dbReference>
<proteinExistence type="predicted"/>
<feature type="region of interest" description="Disordered" evidence="1">
    <location>
        <begin position="710"/>
        <end position="734"/>
    </location>
</feature>
<sequence>MATSKARKTNATEEDRLRRDESLMKTLRIFHQPETTPDEWPSQFKNTFRNVVALGSFKFQNYDEIPNDHSTSAWRQAAKLRAKQLSDTARRLLKEKPSELTWRLEIEKLVDARFSLRTECKVCTGPGRSGRSWRSEIEVVAEVNGPISDDLISRRRTRVPCSCLEVVYSGLNTLFSNRADQVFSYDSHLMNDFQEGQNGKGTWTLPERRPDRVYGLCQTTNFEDRLGGTAQMVLDSASQDATSILQTRTASGNDELLVQDFLQATPFHQRGEPLLFPFLLIEAKSEEGKGHRNCGIQTSLPIWGLLKSQERLSELSCPLEELGGPFVWYISYLGDSWRVSGCHVTTTTAKKNYNIRDLWNGRISSPDGALQLLLIVDYIFDWARDLYRPSIFRCLEIMDEDFDARMSFAADTDINSTRRTCRLDTWTEMDTSAGFEEFEPSTSDNSLLGLWKTYDLLRPHSMIDYNSRIFRHSSIIKTSFQCLYLTRDNMMSFINCLGDSSSKYKRIARTTLQALRGGPITVSQRILSQIENEWTGTIRETHHTAPESKLLCTIVHASSISSKTWELSRILFCLALDEDVLLRIRQYSQLEKSTFRLDGMEENAPHLDQETVTSILSHLKNRNMKETLAFAVTQTVDFWRPVSRLNSKKRKLAGDKYEQSVILEPLIRWEFPVKSLVQEIYRRHKPSGLLEPDAPCLRFSAQLERLERHSTTDHKYSLPLESPDRLPRLAEDGA</sequence>
<evidence type="ECO:0000256" key="1">
    <source>
        <dbReference type="SAM" id="MobiDB-lite"/>
    </source>
</evidence>
<protein>
    <submittedName>
        <fullName evidence="2">Uncharacterized protein</fullName>
    </submittedName>
</protein>
<keyword evidence="3" id="KW-1185">Reference proteome</keyword>
<reference evidence="2 3" key="1">
    <citation type="submission" date="2016-04" db="EMBL/GenBank/DDBJ databases">
        <title>A degradative enzymes factory behind the ericoid mycorrhizal symbiosis.</title>
        <authorList>
            <consortium name="DOE Joint Genome Institute"/>
            <person name="Martino E."/>
            <person name="Morin E."/>
            <person name="Grelet G."/>
            <person name="Kuo A."/>
            <person name="Kohler A."/>
            <person name="Daghino S."/>
            <person name="Barry K."/>
            <person name="Choi C."/>
            <person name="Cichocki N."/>
            <person name="Clum A."/>
            <person name="Copeland A."/>
            <person name="Hainaut M."/>
            <person name="Haridas S."/>
            <person name="Labutti K."/>
            <person name="Lindquist E."/>
            <person name="Lipzen A."/>
            <person name="Khouja H.-R."/>
            <person name="Murat C."/>
            <person name="Ohm R."/>
            <person name="Olson A."/>
            <person name="Spatafora J."/>
            <person name="Veneault-Fourrey C."/>
            <person name="Henrissat B."/>
            <person name="Grigoriev I."/>
            <person name="Martin F."/>
            <person name="Perotto S."/>
        </authorList>
    </citation>
    <scope>NUCLEOTIDE SEQUENCE [LARGE SCALE GENOMIC DNA]</scope>
    <source>
        <strain evidence="2 3">F</strain>
    </source>
</reference>
<dbReference type="EMBL" id="KZ613943">
    <property type="protein sequence ID" value="PMD42308.1"/>
    <property type="molecule type" value="Genomic_DNA"/>
</dbReference>
<organism evidence="2 3">
    <name type="scientific">Hyaloscypha variabilis (strain UAMH 11265 / GT02V1 / F)</name>
    <name type="common">Meliniomyces variabilis</name>
    <dbReference type="NCBI Taxonomy" id="1149755"/>
    <lineage>
        <taxon>Eukaryota</taxon>
        <taxon>Fungi</taxon>
        <taxon>Dikarya</taxon>
        <taxon>Ascomycota</taxon>
        <taxon>Pezizomycotina</taxon>
        <taxon>Leotiomycetes</taxon>
        <taxon>Helotiales</taxon>
        <taxon>Hyaloscyphaceae</taxon>
        <taxon>Hyaloscypha</taxon>
        <taxon>Hyaloscypha variabilis</taxon>
    </lineage>
</organism>
<dbReference type="AlphaFoldDB" id="A0A2J6RUW3"/>
<name>A0A2J6RUW3_HYAVF</name>
<dbReference type="OrthoDB" id="3538597at2759"/>
<evidence type="ECO:0000313" key="3">
    <source>
        <dbReference type="Proteomes" id="UP000235786"/>
    </source>
</evidence>